<dbReference type="PANTHER" id="PTHR33099:SF14">
    <property type="entry name" value="PROLYL 4-HYDROXYLASE ALPHA SUBUNIT FE(2+) 2OG DIOXYGENASE DOMAIN-CONTAINING PROTEIN"/>
    <property type="match status" value="1"/>
</dbReference>
<dbReference type="InterPro" id="IPR044862">
    <property type="entry name" value="Pro_4_hyd_alph_FE2OG_OXY"/>
</dbReference>
<accession>A0AAD6UA32</accession>
<dbReference type="AlphaFoldDB" id="A0AAD6UA32"/>
<sequence>MKILRHSLREHVPYTAGVLPVDLEDLAVFYLTDDEQNARMIDFGNAPEEHLAKLAAACEPASFGLNQENVMDEAYRKAMLAGKMDLNKFSVRLDVVASGLLHAISPDLLDGQNTAEDKIIRAEMYKLNVYDRGSFFKAHKDTPRGEDMIGSLVVVFPTAHKGGELTLSHAGNTWTFDSAAQLTTHVSASTPAIAYIAFYSDVTHAVEPVLEGHRVTLTYNLFLVDRPARSAAAAAGHRIQPAPERLFADTLRALLAEPTFLPEGGLLAFGLAHQYPMPAMPERTKSRIATNLKLLKGTDARIRTVADHVGLETHLKLLYEIDGDDVLLDHVLYPEAGGGPNREDMESMIKWEGEIVDGDDGYMPVYWVTYIGNLNSVALGYVAHGNEASLEHIYGNAALFVTVPAIDDDIRCPAA</sequence>
<comment type="caution">
    <text evidence="2">The sequence shown here is derived from an EMBL/GenBank/DDBJ whole genome shotgun (WGS) entry which is preliminary data.</text>
</comment>
<protein>
    <recommendedName>
        <fullName evidence="1">Prolyl 4-hydroxylase alpha subunit Fe(2+) 2OG dioxygenase domain-containing protein</fullName>
    </recommendedName>
</protein>
<proteinExistence type="predicted"/>
<keyword evidence="3" id="KW-1185">Reference proteome</keyword>
<organism evidence="2 3">
    <name type="scientific">Mycena belliarum</name>
    <dbReference type="NCBI Taxonomy" id="1033014"/>
    <lineage>
        <taxon>Eukaryota</taxon>
        <taxon>Fungi</taxon>
        <taxon>Dikarya</taxon>
        <taxon>Basidiomycota</taxon>
        <taxon>Agaricomycotina</taxon>
        <taxon>Agaricomycetes</taxon>
        <taxon>Agaricomycetidae</taxon>
        <taxon>Agaricales</taxon>
        <taxon>Marasmiineae</taxon>
        <taxon>Mycenaceae</taxon>
        <taxon>Mycena</taxon>
    </lineage>
</organism>
<evidence type="ECO:0000259" key="1">
    <source>
        <dbReference type="Pfam" id="PF13640"/>
    </source>
</evidence>
<evidence type="ECO:0000313" key="3">
    <source>
        <dbReference type="Proteomes" id="UP001222325"/>
    </source>
</evidence>
<evidence type="ECO:0000313" key="2">
    <source>
        <dbReference type="EMBL" id="KAJ7093428.1"/>
    </source>
</evidence>
<reference evidence="2" key="1">
    <citation type="submission" date="2023-03" db="EMBL/GenBank/DDBJ databases">
        <title>Massive genome expansion in bonnet fungi (Mycena s.s.) driven by repeated elements and novel gene families across ecological guilds.</title>
        <authorList>
            <consortium name="Lawrence Berkeley National Laboratory"/>
            <person name="Harder C.B."/>
            <person name="Miyauchi S."/>
            <person name="Viragh M."/>
            <person name="Kuo A."/>
            <person name="Thoen E."/>
            <person name="Andreopoulos B."/>
            <person name="Lu D."/>
            <person name="Skrede I."/>
            <person name="Drula E."/>
            <person name="Henrissat B."/>
            <person name="Morin E."/>
            <person name="Kohler A."/>
            <person name="Barry K."/>
            <person name="LaButti K."/>
            <person name="Morin E."/>
            <person name="Salamov A."/>
            <person name="Lipzen A."/>
            <person name="Mereny Z."/>
            <person name="Hegedus B."/>
            <person name="Baldrian P."/>
            <person name="Stursova M."/>
            <person name="Weitz H."/>
            <person name="Taylor A."/>
            <person name="Grigoriev I.V."/>
            <person name="Nagy L.G."/>
            <person name="Martin F."/>
            <person name="Kauserud H."/>
        </authorList>
    </citation>
    <scope>NUCLEOTIDE SEQUENCE</scope>
    <source>
        <strain evidence="2">CBHHK173m</strain>
    </source>
</reference>
<dbReference type="Pfam" id="PF13640">
    <property type="entry name" value="2OG-FeII_Oxy_3"/>
    <property type="match status" value="1"/>
</dbReference>
<gene>
    <name evidence="2" type="ORF">B0H15DRAFT_776632</name>
</gene>
<name>A0AAD6UA32_9AGAR</name>
<dbReference type="PANTHER" id="PTHR33099">
    <property type="entry name" value="FE2OG DIOXYGENASE DOMAIN-CONTAINING PROTEIN"/>
    <property type="match status" value="1"/>
</dbReference>
<dbReference type="Gene3D" id="2.60.120.620">
    <property type="entry name" value="q2cbj1_9rhob like domain"/>
    <property type="match status" value="1"/>
</dbReference>
<feature type="domain" description="Prolyl 4-hydroxylase alpha subunit Fe(2+) 2OG dioxygenase" evidence="1">
    <location>
        <begin position="126"/>
        <end position="220"/>
    </location>
</feature>
<dbReference type="EMBL" id="JARJCN010000016">
    <property type="protein sequence ID" value="KAJ7093428.1"/>
    <property type="molecule type" value="Genomic_DNA"/>
</dbReference>
<dbReference type="Proteomes" id="UP001222325">
    <property type="component" value="Unassembled WGS sequence"/>
</dbReference>